<dbReference type="EMBL" id="NIRI02000056">
    <property type="protein sequence ID" value="KAG5442847.1"/>
    <property type="molecule type" value="Genomic_DNA"/>
</dbReference>
<dbReference type="Proteomes" id="UP000286415">
    <property type="component" value="Unassembled WGS sequence"/>
</dbReference>
<proteinExistence type="predicted"/>
<organism evidence="1 2">
    <name type="scientific">Clonorchis sinensis</name>
    <name type="common">Chinese liver fluke</name>
    <dbReference type="NCBI Taxonomy" id="79923"/>
    <lineage>
        <taxon>Eukaryota</taxon>
        <taxon>Metazoa</taxon>
        <taxon>Spiralia</taxon>
        <taxon>Lophotrochozoa</taxon>
        <taxon>Platyhelminthes</taxon>
        <taxon>Trematoda</taxon>
        <taxon>Digenea</taxon>
        <taxon>Opisthorchiida</taxon>
        <taxon>Opisthorchiata</taxon>
        <taxon>Opisthorchiidae</taxon>
        <taxon>Clonorchis</taxon>
    </lineage>
</organism>
<keyword evidence="2" id="KW-1185">Reference proteome</keyword>
<reference evidence="1 2" key="2">
    <citation type="journal article" date="2021" name="Genomics">
        <title>High-quality reference genome for Clonorchis sinensis.</title>
        <authorList>
            <person name="Young N.D."/>
            <person name="Stroehlein A.J."/>
            <person name="Kinkar L."/>
            <person name="Wang T."/>
            <person name="Sohn W.M."/>
            <person name="Chang B.C.H."/>
            <person name="Kaur P."/>
            <person name="Weisz D."/>
            <person name="Dudchenko O."/>
            <person name="Aiden E.L."/>
            <person name="Korhonen P.K."/>
            <person name="Gasser R.B."/>
        </authorList>
    </citation>
    <scope>NUCLEOTIDE SEQUENCE [LARGE SCALE GENOMIC DNA]</scope>
    <source>
        <strain evidence="1">Cs-k2</strain>
    </source>
</reference>
<dbReference type="OrthoDB" id="6255341at2759"/>
<sequence length="218" mass="23807">MKAHNRASTLETDTSFEEDIATRLFNTNSPVENTPTGYQHLRLRFEGYSFRPGSSSHNDRSQHEVCHNELCNTLGLWIFCKLSAVCECLINVTGFGLLVFRSQLDVSARTVDVTTVGDETSASELLSPANRSAAIGAIIKLADISRTSQCDIHIDLAIHAPMSLGELVDTVSQELSSRCNSVTHKYNVIEQGQRNDGFASSLQTPSADLVQSGIEGEM</sequence>
<dbReference type="InParanoid" id="A0A419PGA4"/>
<dbReference type="AlphaFoldDB" id="A0A419PGA4"/>
<name>A0A419PGA4_CLOSI</name>
<evidence type="ECO:0000313" key="1">
    <source>
        <dbReference type="EMBL" id="KAG5442847.1"/>
    </source>
</evidence>
<accession>A0A419PGA4</accession>
<protein>
    <submittedName>
        <fullName evidence="1">Uncharacterized protein</fullName>
    </submittedName>
</protein>
<comment type="caution">
    <text evidence="1">The sequence shown here is derived from an EMBL/GenBank/DDBJ whole genome shotgun (WGS) entry which is preliminary data.</text>
</comment>
<gene>
    <name evidence="1" type="ORF">CSKR_113288</name>
</gene>
<reference evidence="1 2" key="1">
    <citation type="journal article" date="2018" name="Biotechnol. Adv.">
        <title>Improved genomic resources and new bioinformatic workflow for the carcinogenic parasite Clonorchis sinensis: Biotechnological implications.</title>
        <authorList>
            <person name="Wang D."/>
            <person name="Korhonen P.K."/>
            <person name="Gasser R.B."/>
            <person name="Young N.D."/>
        </authorList>
    </citation>
    <scope>NUCLEOTIDE SEQUENCE [LARGE SCALE GENOMIC DNA]</scope>
    <source>
        <strain evidence="1">Cs-k2</strain>
    </source>
</reference>
<evidence type="ECO:0000313" key="2">
    <source>
        <dbReference type="Proteomes" id="UP000286415"/>
    </source>
</evidence>